<reference evidence="5" key="1">
    <citation type="journal article" date="2014" name="Nucleic Acids Res.">
        <title>The evolutionary dynamics of variant antigen genes in Babesia reveal a history of genomic innovation underlying host-parasite interaction.</title>
        <authorList>
            <person name="Jackson A.P."/>
            <person name="Otto T.D."/>
            <person name="Darby A."/>
            <person name="Ramaprasad A."/>
            <person name="Xia D."/>
            <person name="Echaide I.E."/>
            <person name="Farber M."/>
            <person name="Gahlot S."/>
            <person name="Gamble J."/>
            <person name="Gupta D."/>
            <person name="Gupta Y."/>
            <person name="Jackson L."/>
            <person name="Malandrin L."/>
            <person name="Malas T.B."/>
            <person name="Moussa E."/>
            <person name="Nair M."/>
            <person name="Reid A.J."/>
            <person name="Sanders M."/>
            <person name="Sharma J."/>
            <person name="Tracey A."/>
            <person name="Quail M.A."/>
            <person name="Weir W."/>
            <person name="Wastling J.M."/>
            <person name="Hall N."/>
            <person name="Willadsen P."/>
            <person name="Lingelbach K."/>
            <person name="Shiels B."/>
            <person name="Tait A."/>
            <person name="Berriman M."/>
            <person name="Allred D.R."/>
            <person name="Pain A."/>
        </authorList>
    </citation>
    <scope>NUCLEOTIDE SEQUENCE</scope>
    <source>
        <strain evidence="5">1802A</strain>
    </source>
</reference>
<dbReference type="GO" id="GO:0006406">
    <property type="term" value="P:mRNA export from nucleus"/>
    <property type="evidence" value="ECO:0007669"/>
    <property type="project" value="TreeGrafter"/>
</dbReference>
<evidence type="ECO:0000259" key="4">
    <source>
        <dbReference type="PROSITE" id="PS50102"/>
    </source>
</evidence>
<dbReference type="SMART" id="SM00360">
    <property type="entry name" value="RRM"/>
    <property type="match status" value="1"/>
</dbReference>
<evidence type="ECO:0000256" key="3">
    <source>
        <dbReference type="SAM" id="MobiDB-lite"/>
    </source>
</evidence>
<dbReference type="PANTHER" id="PTHR19965">
    <property type="entry name" value="RNA AND EXPORT FACTOR BINDING PROTEIN"/>
    <property type="match status" value="1"/>
</dbReference>
<dbReference type="SUPFAM" id="SSF54928">
    <property type="entry name" value="RNA-binding domain, RBD"/>
    <property type="match status" value="1"/>
</dbReference>
<name>A0AAD9GFE0_BABDI</name>
<feature type="region of interest" description="Disordered" evidence="3">
    <location>
        <begin position="30"/>
        <end position="78"/>
    </location>
</feature>
<dbReference type="InterPro" id="IPR012677">
    <property type="entry name" value="Nucleotide-bd_a/b_plait_sf"/>
</dbReference>
<accession>A0AAD9GFE0</accession>
<feature type="domain" description="RRM" evidence="4">
    <location>
        <begin position="81"/>
        <end position="158"/>
    </location>
</feature>
<dbReference type="GO" id="GO:0003729">
    <property type="term" value="F:mRNA binding"/>
    <property type="evidence" value="ECO:0007669"/>
    <property type="project" value="TreeGrafter"/>
</dbReference>
<gene>
    <name evidence="5" type="ORF">X943_001726</name>
</gene>
<keyword evidence="1 2" id="KW-0694">RNA-binding</keyword>
<dbReference type="Proteomes" id="UP001195914">
    <property type="component" value="Unassembled WGS sequence"/>
</dbReference>
<evidence type="ECO:0000313" key="5">
    <source>
        <dbReference type="EMBL" id="KAK1937421.1"/>
    </source>
</evidence>
<dbReference type="InterPro" id="IPR000504">
    <property type="entry name" value="RRM_dom"/>
</dbReference>
<dbReference type="EMBL" id="JAHBMH010000033">
    <property type="protein sequence ID" value="KAK1937421.1"/>
    <property type="molecule type" value="Genomic_DNA"/>
</dbReference>
<reference evidence="5" key="2">
    <citation type="submission" date="2021-05" db="EMBL/GenBank/DDBJ databases">
        <authorList>
            <person name="Pain A."/>
        </authorList>
    </citation>
    <scope>NUCLEOTIDE SEQUENCE</scope>
    <source>
        <strain evidence="5">1802A</strain>
    </source>
</reference>
<dbReference type="Gene3D" id="3.30.70.330">
    <property type="match status" value="1"/>
</dbReference>
<protein>
    <recommendedName>
        <fullName evidence="4">RRM domain-containing protein</fullName>
    </recommendedName>
</protein>
<proteinExistence type="predicted"/>
<evidence type="ECO:0000256" key="2">
    <source>
        <dbReference type="PROSITE-ProRule" id="PRU00176"/>
    </source>
</evidence>
<dbReference type="PANTHER" id="PTHR19965:SF35">
    <property type="entry name" value="RNA ANNEALING PROTEIN YRA1"/>
    <property type="match status" value="1"/>
</dbReference>
<feature type="compositionally biased region" description="Basic and acidic residues" evidence="3">
    <location>
        <begin position="42"/>
        <end position="59"/>
    </location>
</feature>
<evidence type="ECO:0000256" key="1">
    <source>
        <dbReference type="ARBA" id="ARBA00022884"/>
    </source>
</evidence>
<evidence type="ECO:0000313" key="6">
    <source>
        <dbReference type="Proteomes" id="UP001195914"/>
    </source>
</evidence>
<dbReference type="InterPro" id="IPR051229">
    <property type="entry name" value="ALYREF_mRNA_export"/>
</dbReference>
<sequence length="177" mass="20176">MTASGLTPASKLLDMALDDVDKVMRRDRAIRKNVDGNRPYRTSRDDSRGSRSGRFDRGNRYASSNSWQRPQHRHPPRAPTFIVKVSNLDHKVSKDDLMKLFASVGEVEKVWIDYDHIDRSMGTGGCIFKSEDDAKRAISEHDGSELSGRIIQLSGEYQVTRHHYNRRHNGIGVKAPW</sequence>
<comment type="caution">
    <text evidence="5">The sequence shown here is derived from an EMBL/GenBank/DDBJ whole genome shotgun (WGS) entry which is preliminary data.</text>
</comment>
<dbReference type="InterPro" id="IPR035979">
    <property type="entry name" value="RBD_domain_sf"/>
</dbReference>
<dbReference type="GO" id="GO:0005634">
    <property type="term" value="C:nucleus"/>
    <property type="evidence" value="ECO:0007669"/>
    <property type="project" value="TreeGrafter"/>
</dbReference>
<dbReference type="Pfam" id="PF00076">
    <property type="entry name" value="RRM_1"/>
    <property type="match status" value="1"/>
</dbReference>
<keyword evidence="6" id="KW-1185">Reference proteome</keyword>
<dbReference type="AlphaFoldDB" id="A0AAD9GFE0"/>
<organism evidence="5 6">
    <name type="scientific">Babesia divergens</name>
    <dbReference type="NCBI Taxonomy" id="32595"/>
    <lineage>
        <taxon>Eukaryota</taxon>
        <taxon>Sar</taxon>
        <taxon>Alveolata</taxon>
        <taxon>Apicomplexa</taxon>
        <taxon>Aconoidasida</taxon>
        <taxon>Piroplasmida</taxon>
        <taxon>Babesiidae</taxon>
        <taxon>Babesia</taxon>
    </lineage>
</organism>
<dbReference type="CDD" id="cd12418">
    <property type="entry name" value="RRM_Aly_REF_like"/>
    <property type="match status" value="1"/>
</dbReference>
<dbReference type="PROSITE" id="PS50102">
    <property type="entry name" value="RRM"/>
    <property type="match status" value="1"/>
</dbReference>